<reference evidence="1" key="1">
    <citation type="submission" date="2024-01" db="EMBL/GenBank/DDBJ databases">
        <title>First draft genome sequence data of TA4-1, the type strain of Gram-positive actinobacterium Streptomyces chiangmaiensis.</title>
        <authorList>
            <person name="Yasawong M."/>
            <person name="Nantapong N."/>
        </authorList>
    </citation>
    <scope>NUCLEOTIDE SEQUENCE</scope>
    <source>
        <strain evidence="1">TA4-1</strain>
    </source>
</reference>
<dbReference type="Proteomes" id="UP001333996">
    <property type="component" value="Unassembled WGS sequence"/>
</dbReference>
<name>A0ABU7FR75_9ACTN</name>
<protein>
    <submittedName>
        <fullName evidence="1">Uncharacterized protein</fullName>
    </submittedName>
</protein>
<keyword evidence="2" id="KW-1185">Reference proteome</keyword>
<proteinExistence type="predicted"/>
<dbReference type="EMBL" id="JAYWVC010000166">
    <property type="protein sequence ID" value="MED7826587.1"/>
    <property type="molecule type" value="Genomic_DNA"/>
</dbReference>
<comment type="caution">
    <text evidence="1">The sequence shown here is derived from an EMBL/GenBank/DDBJ whole genome shotgun (WGS) entry which is preliminary data.</text>
</comment>
<organism evidence="1 2">
    <name type="scientific">Streptomyces chiangmaiensis</name>
    <dbReference type="NCBI Taxonomy" id="766497"/>
    <lineage>
        <taxon>Bacteria</taxon>
        <taxon>Bacillati</taxon>
        <taxon>Actinomycetota</taxon>
        <taxon>Actinomycetes</taxon>
        <taxon>Kitasatosporales</taxon>
        <taxon>Streptomycetaceae</taxon>
        <taxon>Streptomyces</taxon>
    </lineage>
</organism>
<accession>A0ABU7FR75</accession>
<evidence type="ECO:0000313" key="1">
    <source>
        <dbReference type="EMBL" id="MED7826587.1"/>
    </source>
</evidence>
<evidence type="ECO:0000313" key="2">
    <source>
        <dbReference type="Proteomes" id="UP001333996"/>
    </source>
</evidence>
<gene>
    <name evidence="1" type="ORF">VXC91_32745</name>
</gene>
<dbReference type="RefSeq" id="WP_329510983.1">
    <property type="nucleotide sequence ID" value="NZ_BAAAYZ010000231.1"/>
</dbReference>
<sequence>MAHLDAAVGAANAKVLLDPTASPAVVHSGNRVAGAVVASRRRLGIERDRRPLDARRWAEAAAEARGKVLKTGAEGVDAARRLNDETLDRARSVTVKLPGQIAGRVLRRRGDDQERDEGG</sequence>